<dbReference type="SUPFAM" id="SSF46458">
    <property type="entry name" value="Globin-like"/>
    <property type="match status" value="1"/>
</dbReference>
<dbReference type="InterPro" id="IPR009050">
    <property type="entry name" value="Globin-like_sf"/>
</dbReference>
<dbReference type="PROSITE" id="PS50885">
    <property type="entry name" value="HAMP"/>
    <property type="match status" value="1"/>
</dbReference>
<evidence type="ECO:0000313" key="10">
    <source>
        <dbReference type="Proteomes" id="UP000053690"/>
    </source>
</evidence>
<evidence type="ECO:0000259" key="7">
    <source>
        <dbReference type="PROSITE" id="PS50111"/>
    </source>
</evidence>
<evidence type="ECO:0000256" key="1">
    <source>
        <dbReference type="ARBA" id="ARBA00004370"/>
    </source>
</evidence>
<dbReference type="InterPro" id="IPR044398">
    <property type="entry name" value="Globin-sensor_dom"/>
</dbReference>
<reference evidence="10" key="1">
    <citation type="submission" date="2015-12" db="EMBL/GenBank/DDBJ databases">
        <authorList>
            <person name="Zhang G."/>
            <person name="Stingl U."/>
        </authorList>
    </citation>
    <scope>NUCLEOTIDE SEQUENCE [LARGE SCALE GENOMIC DNA]</scope>
    <source>
        <strain evidence="10">ZGT108</strain>
    </source>
</reference>
<dbReference type="STRING" id="1685378.AVO44_05725"/>
<dbReference type="PRINTS" id="PR00260">
    <property type="entry name" value="CHEMTRNSDUCR"/>
</dbReference>
<dbReference type="Proteomes" id="UP000053690">
    <property type="component" value="Unassembled WGS sequence"/>
</dbReference>
<dbReference type="EMBL" id="LQBP01000002">
    <property type="protein sequence ID" value="KUJ81348.1"/>
    <property type="molecule type" value="Genomic_DNA"/>
</dbReference>
<dbReference type="GO" id="GO:0007165">
    <property type="term" value="P:signal transduction"/>
    <property type="evidence" value="ECO:0007669"/>
    <property type="project" value="UniProtKB-KW"/>
</dbReference>
<evidence type="ECO:0000259" key="8">
    <source>
        <dbReference type="PROSITE" id="PS50885"/>
    </source>
</evidence>
<dbReference type="FunFam" id="1.10.287.950:FF:000001">
    <property type="entry name" value="Methyl-accepting chemotaxis sensory transducer"/>
    <property type="match status" value="1"/>
</dbReference>
<evidence type="ECO:0000256" key="5">
    <source>
        <dbReference type="SAM" id="Coils"/>
    </source>
</evidence>
<dbReference type="Pfam" id="PF00015">
    <property type="entry name" value="MCPsignal"/>
    <property type="match status" value="1"/>
</dbReference>
<dbReference type="InterPro" id="IPR004089">
    <property type="entry name" value="MCPsignal_dom"/>
</dbReference>
<feature type="coiled-coil region" evidence="5">
    <location>
        <begin position="236"/>
        <end position="263"/>
    </location>
</feature>
<dbReference type="PANTHER" id="PTHR43531">
    <property type="entry name" value="PROTEIN ICFG"/>
    <property type="match status" value="1"/>
</dbReference>
<dbReference type="SUPFAM" id="SSF58104">
    <property type="entry name" value="Methyl-accepting chemotaxis protein (MCP) signaling domain"/>
    <property type="match status" value="1"/>
</dbReference>
<evidence type="ECO:0000256" key="2">
    <source>
        <dbReference type="ARBA" id="ARBA00022500"/>
    </source>
</evidence>
<comment type="similarity">
    <text evidence="3">Belongs to the methyl-accepting chemotaxis (MCP) protein family.</text>
</comment>
<feature type="domain" description="Methyl-accepting transducer" evidence="7">
    <location>
        <begin position="224"/>
        <end position="453"/>
    </location>
</feature>
<name>A0A0X3U075_9RHOB</name>
<evidence type="ECO:0000256" key="4">
    <source>
        <dbReference type="PROSITE-ProRule" id="PRU00284"/>
    </source>
</evidence>
<dbReference type="Gene3D" id="1.10.287.950">
    <property type="entry name" value="Methyl-accepting chemotaxis protein"/>
    <property type="match status" value="1"/>
</dbReference>
<dbReference type="OrthoDB" id="4514964at2"/>
<keyword evidence="2" id="KW-0145">Chemotaxis</keyword>
<dbReference type="InterPro" id="IPR012292">
    <property type="entry name" value="Globin/Proto"/>
</dbReference>
<dbReference type="GO" id="GO:0016020">
    <property type="term" value="C:membrane"/>
    <property type="evidence" value="ECO:0007669"/>
    <property type="project" value="UniProtKB-SubCell"/>
</dbReference>
<dbReference type="InterPro" id="IPR004090">
    <property type="entry name" value="Chemotax_Me-accpt_rcpt"/>
</dbReference>
<dbReference type="InterPro" id="IPR003660">
    <property type="entry name" value="HAMP_dom"/>
</dbReference>
<dbReference type="CDD" id="cd01068">
    <property type="entry name" value="globin_sensor"/>
    <property type="match status" value="1"/>
</dbReference>
<dbReference type="GO" id="GO:0019825">
    <property type="term" value="F:oxygen binding"/>
    <property type="evidence" value="ECO:0007669"/>
    <property type="project" value="InterPro"/>
</dbReference>
<sequence length="497" mass="54123">MSPEHAKVLSKFGLNGEARGYLTKGGELIVPLLPEVLDHFYAIITEDPETARFFPDKALMERAKAGQQRHWEMLLSGEFSEAYFASAYRIGRIHPKIGLPFLFYLSGYANVTSHIQELLLKKYGGLSGAWRYRNLPAILTALTRAFALDTHIILDAHFAAEREEQEAAFRHLIDGISRMAARDMTAPIPSPKDSDFPERFNPVRESFNGLMQTLRETMVSVQDTANSLHVIANEVAQSAEDLSKRTESQAATLEETAAALEEITVSMRSSAEATAATNRTVSETRIHAEQGTDVVKNAIQKMQEIEESSSRISQIISVIDDIAFQTNLLALNAGVEAARAGESGRGFVVVASEVRSLAQKTTESANEIKTLINVSSAHVESGVALVDETGSALDRMVADIKRTSELTGDVASSAQEQSTGLSEINTGVVQLDQVTQQNAAMVEQTTAAALSMRQEVSMLAELVGSFQVTRKEKYATAEDASKDHARPPELQVVGGKP</sequence>
<dbReference type="Pfam" id="PF11563">
    <property type="entry name" value="Protoglobin"/>
    <property type="match status" value="1"/>
</dbReference>
<dbReference type="PANTHER" id="PTHR43531:SF11">
    <property type="entry name" value="METHYL-ACCEPTING CHEMOTAXIS PROTEIN 3"/>
    <property type="match status" value="1"/>
</dbReference>
<dbReference type="InterPro" id="IPR039379">
    <property type="entry name" value="Protoglobin_sensor_dom"/>
</dbReference>
<gene>
    <name evidence="9" type="ORF">AVO44_05725</name>
</gene>
<dbReference type="GO" id="GO:0020037">
    <property type="term" value="F:heme binding"/>
    <property type="evidence" value="ECO:0007669"/>
    <property type="project" value="InterPro"/>
</dbReference>
<dbReference type="SMART" id="SM00283">
    <property type="entry name" value="MA"/>
    <property type="match status" value="1"/>
</dbReference>
<dbReference type="InterPro" id="IPR051310">
    <property type="entry name" value="MCP_chemotaxis"/>
</dbReference>
<organism evidence="9 10">
    <name type="scientific">Ruegeria profundi</name>
    <dbReference type="NCBI Taxonomy" id="1685378"/>
    <lineage>
        <taxon>Bacteria</taxon>
        <taxon>Pseudomonadati</taxon>
        <taxon>Pseudomonadota</taxon>
        <taxon>Alphaproteobacteria</taxon>
        <taxon>Rhodobacterales</taxon>
        <taxon>Roseobacteraceae</taxon>
        <taxon>Ruegeria</taxon>
    </lineage>
</organism>
<dbReference type="Gene3D" id="1.10.490.10">
    <property type="entry name" value="Globins"/>
    <property type="match status" value="1"/>
</dbReference>
<accession>A0A0X3U075</accession>
<keyword evidence="10" id="KW-1185">Reference proteome</keyword>
<evidence type="ECO:0000313" key="9">
    <source>
        <dbReference type="EMBL" id="KUJ81348.1"/>
    </source>
</evidence>
<dbReference type="AlphaFoldDB" id="A0A0X3U075"/>
<comment type="caution">
    <text evidence="9">The sequence shown here is derived from an EMBL/GenBank/DDBJ whole genome shotgun (WGS) entry which is preliminary data.</text>
</comment>
<evidence type="ECO:0000256" key="3">
    <source>
        <dbReference type="ARBA" id="ARBA00029447"/>
    </source>
</evidence>
<comment type="subcellular location">
    <subcellularLocation>
        <location evidence="1">Membrane</location>
    </subcellularLocation>
</comment>
<dbReference type="PROSITE" id="PS50111">
    <property type="entry name" value="CHEMOTAXIS_TRANSDUC_2"/>
    <property type="match status" value="1"/>
</dbReference>
<keyword evidence="5" id="KW-0175">Coiled coil</keyword>
<protein>
    <submittedName>
        <fullName evidence="9">Chemotaxis protein</fullName>
    </submittedName>
</protein>
<keyword evidence="4" id="KW-0807">Transducer</keyword>
<feature type="compositionally biased region" description="Basic and acidic residues" evidence="6">
    <location>
        <begin position="475"/>
        <end position="487"/>
    </location>
</feature>
<dbReference type="GO" id="GO:0004888">
    <property type="term" value="F:transmembrane signaling receptor activity"/>
    <property type="evidence" value="ECO:0007669"/>
    <property type="project" value="InterPro"/>
</dbReference>
<evidence type="ECO:0000256" key="6">
    <source>
        <dbReference type="SAM" id="MobiDB-lite"/>
    </source>
</evidence>
<proteinExistence type="inferred from homology"/>
<feature type="region of interest" description="Disordered" evidence="6">
    <location>
        <begin position="475"/>
        <end position="497"/>
    </location>
</feature>
<dbReference type="GO" id="GO:0006935">
    <property type="term" value="P:chemotaxis"/>
    <property type="evidence" value="ECO:0007669"/>
    <property type="project" value="UniProtKB-KW"/>
</dbReference>
<feature type="domain" description="HAMP" evidence="8">
    <location>
        <begin position="170"/>
        <end position="219"/>
    </location>
</feature>